<dbReference type="InterPro" id="IPR004518">
    <property type="entry name" value="MazG-like_dom"/>
</dbReference>
<name>A0A127KLJ3_9CAUD</name>
<dbReference type="GeneID" id="29124185"/>
<evidence type="ECO:0000313" key="2">
    <source>
        <dbReference type="EMBL" id="AMO42963.1"/>
    </source>
</evidence>
<dbReference type="CDD" id="cd11541">
    <property type="entry name" value="NTP-PPase_u4"/>
    <property type="match status" value="1"/>
</dbReference>
<accession>A0A127KLJ3</accession>
<reference evidence="2 3" key="1">
    <citation type="submission" date="2016-01" db="EMBL/GenBank/DDBJ databases">
        <title>The genomic content and context of auxiliary metabolic genes in marine cyanophages.</title>
        <authorList>
            <person name="Marston M.F."/>
            <person name="Martiny J.B.H."/>
            <person name="Crummett L.T."/>
        </authorList>
    </citation>
    <scope>NUCLEOTIDE SEQUENCE [LARGE SCALE GENOMIC DNA]</scope>
    <source>
        <strain evidence="2">RW_29_0704</strain>
    </source>
</reference>
<dbReference type="Proteomes" id="UP000201797">
    <property type="component" value="Segment"/>
</dbReference>
<dbReference type="OrthoDB" id="15178at10239"/>
<dbReference type="PIRSF" id="PIRSF006639">
    <property type="entry name" value="UCP006639_pph"/>
    <property type="match status" value="1"/>
</dbReference>
<evidence type="ECO:0000259" key="1">
    <source>
        <dbReference type="Pfam" id="PF03819"/>
    </source>
</evidence>
<feature type="domain" description="NTP pyrophosphohydrolase MazG-like" evidence="1">
    <location>
        <begin position="49"/>
        <end position="116"/>
    </location>
</feature>
<protein>
    <submittedName>
        <fullName evidence="2">Pyrophosphatase</fullName>
    </submittedName>
</protein>
<evidence type="ECO:0000313" key="3">
    <source>
        <dbReference type="Proteomes" id="UP000201797"/>
    </source>
</evidence>
<dbReference type="InterPro" id="IPR011379">
    <property type="entry name" value="MazG-related_GP37"/>
</dbReference>
<dbReference type="Pfam" id="PF03819">
    <property type="entry name" value="MazG"/>
    <property type="match status" value="1"/>
</dbReference>
<organism evidence="2 3">
    <name type="scientific">Cyanophage S-RIM50</name>
    <dbReference type="NCBI Taxonomy" id="687803"/>
    <lineage>
        <taxon>Viruses</taxon>
        <taxon>Duplodnaviria</taxon>
        <taxon>Heunggongvirae</taxon>
        <taxon>Uroviricota</taxon>
        <taxon>Caudoviricetes</taxon>
        <taxon>Pantevenvirales</taxon>
        <taxon>Kyanoviridae</taxon>
        <taxon>Neptunevirus</taxon>
        <taxon>Neptunevirus srim50</taxon>
    </lineage>
</organism>
<gene>
    <name evidence="2" type="ORF">R290704_181</name>
</gene>
<dbReference type="KEGG" id="vg:29124185"/>
<dbReference type="Gene3D" id="1.10.287.1080">
    <property type="entry name" value="MazG-like"/>
    <property type="match status" value="1"/>
</dbReference>
<dbReference type="EMBL" id="KU594605">
    <property type="protein sequence ID" value="AMO42963.1"/>
    <property type="molecule type" value="Genomic_DNA"/>
</dbReference>
<keyword evidence="3" id="KW-1185">Reference proteome</keyword>
<dbReference type="SUPFAM" id="SSF101386">
    <property type="entry name" value="all-alpha NTP pyrophosphatases"/>
    <property type="match status" value="1"/>
</dbReference>
<sequence>MIDPKKYVEFVDAVTSKESKDYSHFAARLFELEREGFHTERLLTAAVGMSAEAGEFTEVVKKIIFQGKPVNEENLFHLKRELGDIMWYVAQACIGLGVSLEEVIEMNVDKLVSRYPGGEFDVHYSENRQDGDV</sequence>
<dbReference type="RefSeq" id="YP_009302262.1">
    <property type="nucleotide sequence ID" value="NC_031242.1"/>
</dbReference>
<proteinExistence type="predicted"/>